<name>A0A5N6L0Z3_9ROSI</name>
<sequence length="478" mass="51824">MDRAVNARRGVARSVNEHGADGIIRTLFRDRSELILGDGSNELGPGVREEHLTNVIVSSAEEHLAPGSDRWNDHARVNDHISTMQDLSDAVIKAVAVVVGDRGVGWGVDSLLRWESGGGNLDRGHPGDESKEVPKLLNQVRRDVNRHLGGGRVDKSKMNVRGIYEQLVVGLVLRAENAEDCDGATEKHRLKAHELVHDKEREWGVALSHLLLHGLTAASVAANGNAGAQAFLCRRRSAASLTRPLLELDLTGGLEESLAQRYHESSDLHANQARYKPEWLRPSGADSGSNRAIEVEEFGFGAVSLPRVDGDAGLESPAVSVGHVACLEQENWADDPAPDKLPDDGRNPVIREHDECWHSRTKVDLPFSTPAAFAGANESSKPASEGVEATGAIEQDESDNHLLFVSNQRFEQRLQDIFYLEDEGSNNTDKSLAKEAVAGVMVAENPELASDFGAREKVKGLVNLGHNEKADVGNLEDG</sequence>
<keyword evidence="3" id="KW-1185">Reference proteome</keyword>
<evidence type="ECO:0000256" key="1">
    <source>
        <dbReference type="SAM" id="MobiDB-lite"/>
    </source>
</evidence>
<evidence type="ECO:0000313" key="3">
    <source>
        <dbReference type="Proteomes" id="UP000327013"/>
    </source>
</evidence>
<protein>
    <submittedName>
        <fullName evidence="2">Uncharacterized protein</fullName>
    </submittedName>
</protein>
<accession>A0A5N6L0Z3</accession>
<dbReference type="Proteomes" id="UP000327013">
    <property type="component" value="Unassembled WGS sequence"/>
</dbReference>
<evidence type="ECO:0000313" key="2">
    <source>
        <dbReference type="EMBL" id="KAB8437427.1"/>
    </source>
</evidence>
<organism evidence="2 3">
    <name type="scientific">Carpinus fangiana</name>
    <dbReference type="NCBI Taxonomy" id="176857"/>
    <lineage>
        <taxon>Eukaryota</taxon>
        <taxon>Viridiplantae</taxon>
        <taxon>Streptophyta</taxon>
        <taxon>Embryophyta</taxon>
        <taxon>Tracheophyta</taxon>
        <taxon>Spermatophyta</taxon>
        <taxon>Magnoliopsida</taxon>
        <taxon>eudicotyledons</taxon>
        <taxon>Gunneridae</taxon>
        <taxon>Pentapetalae</taxon>
        <taxon>rosids</taxon>
        <taxon>fabids</taxon>
        <taxon>Fagales</taxon>
        <taxon>Betulaceae</taxon>
        <taxon>Carpinus</taxon>
    </lineage>
</organism>
<dbReference type="EMBL" id="VIBQ01000036">
    <property type="protein sequence ID" value="KAB8437427.1"/>
    <property type="molecule type" value="Genomic_DNA"/>
</dbReference>
<reference evidence="2 3" key="1">
    <citation type="submission" date="2019-06" db="EMBL/GenBank/DDBJ databases">
        <title>A chromosomal-level reference genome of Carpinus fangiana (Coryloideae, Betulaceae).</title>
        <authorList>
            <person name="Yang X."/>
            <person name="Wang Z."/>
            <person name="Zhang L."/>
            <person name="Hao G."/>
            <person name="Liu J."/>
            <person name="Yang Y."/>
        </authorList>
    </citation>
    <scope>NUCLEOTIDE SEQUENCE [LARGE SCALE GENOMIC DNA]</scope>
    <source>
        <strain evidence="2">Cfa_2016G</strain>
        <tissue evidence="2">Leaf</tissue>
    </source>
</reference>
<gene>
    <name evidence="2" type="ORF">FH972_025105</name>
</gene>
<proteinExistence type="predicted"/>
<feature type="region of interest" description="Disordered" evidence="1">
    <location>
        <begin position="374"/>
        <end position="395"/>
    </location>
</feature>
<comment type="caution">
    <text evidence="2">The sequence shown here is derived from an EMBL/GenBank/DDBJ whole genome shotgun (WGS) entry which is preliminary data.</text>
</comment>
<dbReference type="AlphaFoldDB" id="A0A5N6L0Z3"/>